<sequence length="205" mass="22335">MDNLSAAIASSSYVLKLGCHMVPISDEDSGPRLFTHSRSATKIEIILAVNQTRRLPCTCLSPELEFPSPLQLLGGTLHQFPLKVAFKRAVLLPNGIWCADNGSLGRETLLPSGTSASPRNMVVRQSDIPRAVPQRKDLEKDNEPHAPPGDKVLEAGDGLMMDTSQPEELQAWPAIISNLHGRLVEGQIWPATLSPSRRLVSFSEP</sequence>
<name>A0AAE0JM96_9PEZI</name>
<evidence type="ECO:0000313" key="2">
    <source>
        <dbReference type="EMBL" id="KAK3354227.1"/>
    </source>
</evidence>
<organism evidence="2 3">
    <name type="scientific">Neurospora tetraspora</name>
    <dbReference type="NCBI Taxonomy" id="94610"/>
    <lineage>
        <taxon>Eukaryota</taxon>
        <taxon>Fungi</taxon>
        <taxon>Dikarya</taxon>
        <taxon>Ascomycota</taxon>
        <taxon>Pezizomycotina</taxon>
        <taxon>Sordariomycetes</taxon>
        <taxon>Sordariomycetidae</taxon>
        <taxon>Sordariales</taxon>
        <taxon>Sordariaceae</taxon>
        <taxon>Neurospora</taxon>
    </lineage>
</organism>
<evidence type="ECO:0000313" key="3">
    <source>
        <dbReference type="Proteomes" id="UP001278500"/>
    </source>
</evidence>
<accession>A0AAE0JM96</accession>
<proteinExistence type="predicted"/>
<dbReference type="Proteomes" id="UP001278500">
    <property type="component" value="Unassembled WGS sequence"/>
</dbReference>
<dbReference type="EMBL" id="JAUEPP010000001">
    <property type="protein sequence ID" value="KAK3354227.1"/>
    <property type="molecule type" value="Genomic_DNA"/>
</dbReference>
<protein>
    <submittedName>
        <fullName evidence="2">Uncharacterized protein</fullName>
    </submittedName>
</protein>
<feature type="compositionally biased region" description="Basic and acidic residues" evidence="1">
    <location>
        <begin position="134"/>
        <end position="144"/>
    </location>
</feature>
<dbReference type="RefSeq" id="XP_062685605.1">
    <property type="nucleotide sequence ID" value="XM_062827773.1"/>
</dbReference>
<comment type="caution">
    <text evidence="2">The sequence shown here is derived from an EMBL/GenBank/DDBJ whole genome shotgun (WGS) entry which is preliminary data.</text>
</comment>
<gene>
    <name evidence="2" type="ORF">B0H65DRAFT_4941</name>
</gene>
<feature type="region of interest" description="Disordered" evidence="1">
    <location>
        <begin position="128"/>
        <end position="156"/>
    </location>
</feature>
<dbReference type="GeneID" id="87864927"/>
<evidence type="ECO:0000256" key="1">
    <source>
        <dbReference type="SAM" id="MobiDB-lite"/>
    </source>
</evidence>
<dbReference type="AlphaFoldDB" id="A0AAE0JM96"/>
<reference evidence="2" key="1">
    <citation type="journal article" date="2023" name="Mol. Phylogenet. Evol.">
        <title>Genome-scale phylogeny and comparative genomics of the fungal order Sordariales.</title>
        <authorList>
            <person name="Hensen N."/>
            <person name="Bonometti L."/>
            <person name="Westerberg I."/>
            <person name="Brannstrom I.O."/>
            <person name="Guillou S."/>
            <person name="Cros-Aarteil S."/>
            <person name="Calhoun S."/>
            <person name="Haridas S."/>
            <person name="Kuo A."/>
            <person name="Mondo S."/>
            <person name="Pangilinan J."/>
            <person name="Riley R."/>
            <person name="LaButti K."/>
            <person name="Andreopoulos B."/>
            <person name="Lipzen A."/>
            <person name="Chen C."/>
            <person name="Yan M."/>
            <person name="Daum C."/>
            <person name="Ng V."/>
            <person name="Clum A."/>
            <person name="Steindorff A."/>
            <person name="Ohm R.A."/>
            <person name="Martin F."/>
            <person name="Silar P."/>
            <person name="Natvig D.O."/>
            <person name="Lalanne C."/>
            <person name="Gautier V."/>
            <person name="Ament-Velasquez S.L."/>
            <person name="Kruys A."/>
            <person name="Hutchinson M.I."/>
            <person name="Powell A.J."/>
            <person name="Barry K."/>
            <person name="Miller A.N."/>
            <person name="Grigoriev I.V."/>
            <person name="Debuchy R."/>
            <person name="Gladieux P."/>
            <person name="Hiltunen Thoren M."/>
            <person name="Johannesson H."/>
        </authorList>
    </citation>
    <scope>NUCLEOTIDE SEQUENCE</scope>
    <source>
        <strain evidence="2">CBS 560.94</strain>
    </source>
</reference>
<reference evidence="2" key="2">
    <citation type="submission" date="2023-06" db="EMBL/GenBank/DDBJ databases">
        <authorList>
            <consortium name="Lawrence Berkeley National Laboratory"/>
            <person name="Haridas S."/>
            <person name="Hensen N."/>
            <person name="Bonometti L."/>
            <person name="Westerberg I."/>
            <person name="Brannstrom I.O."/>
            <person name="Guillou S."/>
            <person name="Cros-Aarteil S."/>
            <person name="Calhoun S."/>
            <person name="Kuo A."/>
            <person name="Mondo S."/>
            <person name="Pangilinan J."/>
            <person name="Riley R."/>
            <person name="Labutti K."/>
            <person name="Andreopoulos B."/>
            <person name="Lipzen A."/>
            <person name="Chen C."/>
            <person name="Yanf M."/>
            <person name="Daum C."/>
            <person name="Ng V."/>
            <person name="Clum A."/>
            <person name="Steindorff A."/>
            <person name="Ohm R."/>
            <person name="Martin F."/>
            <person name="Silar P."/>
            <person name="Natvig D."/>
            <person name="Lalanne C."/>
            <person name="Gautier V."/>
            <person name="Ament-Velasquez S.L."/>
            <person name="Kruys A."/>
            <person name="Hutchinson M.I."/>
            <person name="Powell A.J."/>
            <person name="Barry K."/>
            <person name="Miller A.N."/>
            <person name="Grigoriev I.V."/>
            <person name="Debuchy R."/>
            <person name="Gladieux P."/>
            <person name="Thoren M.H."/>
            <person name="Johannesson H."/>
        </authorList>
    </citation>
    <scope>NUCLEOTIDE SEQUENCE</scope>
    <source>
        <strain evidence="2">CBS 560.94</strain>
    </source>
</reference>
<keyword evidence="3" id="KW-1185">Reference proteome</keyword>